<feature type="coiled-coil region" evidence="5">
    <location>
        <begin position="110"/>
        <end position="137"/>
    </location>
</feature>
<dbReference type="EMBL" id="JAHXZJ010002987">
    <property type="protein sequence ID" value="KAH0533732.1"/>
    <property type="molecule type" value="Genomic_DNA"/>
</dbReference>
<organism evidence="6 7">
    <name type="scientific">Cotesia glomerata</name>
    <name type="common">Lepidopteran parasitic wasp</name>
    <name type="synonym">Apanteles glomeratus</name>
    <dbReference type="NCBI Taxonomy" id="32391"/>
    <lineage>
        <taxon>Eukaryota</taxon>
        <taxon>Metazoa</taxon>
        <taxon>Ecdysozoa</taxon>
        <taxon>Arthropoda</taxon>
        <taxon>Hexapoda</taxon>
        <taxon>Insecta</taxon>
        <taxon>Pterygota</taxon>
        <taxon>Neoptera</taxon>
        <taxon>Endopterygota</taxon>
        <taxon>Hymenoptera</taxon>
        <taxon>Apocrita</taxon>
        <taxon>Ichneumonoidea</taxon>
        <taxon>Braconidae</taxon>
        <taxon>Microgastrinae</taxon>
        <taxon>Cotesia</taxon>
    </lineage>
</organism>
<proteinExistence type="inferred from homology"/>
<evidence type="ECO:0000313" key="7">
    <source>
        <dbReference type="Proteomes" id="UP000826195"/>
    </source>
</evidence>
<evidence type="ECO:0000256" key="5">
    <source>
        <dbReference type="SAM" id="Coils"/>
    </source>
</evidence>
<dbReference type="GO" id="GO:0005930">
    <property type="term" value="C:axoneme"/>
    <property type="evidence" value="ECO:0007669"/>
    <property type="project" value="InterPro"/>
</dbReference>
<accession>A0AAV7HUN2</accession>
<comment type="function">
    <text evidence="4">Required for assembly of dynein regulatory complex (DRC) and inner dynein arm (IDA) complexes, which are responsible for ciliary beat regulation, thereby playing a central role in motility in cilia and flagella. Probably acts together with CCDC40 to form a molecular ruler that determines the 96 nanometer (nm) repeat length and arrangements of components in cilia and flagella. Not required for outer dynein arm complexes assembly.</text>
</comment>
<feature type="coiled-coil region" evidence="5">
    <location>
        <begin position="681"/>
        <end position="708"/>
    </location>
</feature>
<dbReference type="PANTHER" id="PTHR18962">
    <property type="entry name" value="COILED-COIL DOMAIN-CONTAINING PROTEIN 39"/>
    <property type="match status" value="1"/>
</dbReference>
<comment type="similarity">
    <text evidence="1">Belongs to the CCDC39 family.</text>
</comment>
<comment type="caution">
    <text evidence="6">The sequence shown here is derived from an EMBL/GenBank/DDBJ whole genome shotgun (WGS) entry which is preliminary data.</text>
</comment>
<feature type="coiled-coil region" evidence="5">
    <location>
        <begin position="22"/>
        <end position="53"/>
    </location>
</feature>
<dbReference type="AlphaFoldDB" id="A0AAV7HUN2"/>
<evidence type="ECO:0000256" key="3">
    <source>
        <dbReference type="ARBA" id="ARBA00023054"/>
    </source>
</evidence>
<evidence type="ECO:0000256" key="1">
    <source>
        <dbReference type="ARBA" id="ARBA00005805"/>
    </source>
</evidence>
<dbReference type="GO" id="GO:0005576">
    <property type="term" value="C:extracellular region"/>
    <property type="evidence" value="ECO:0007669"/>
    <property type="project" value="GOC"/>
</dbReference>
<dbReference type="GO" id="GO:0060285">
    <property type="term" value="P:cilium-dependent cell motility"/>
    <property type="evidence" value="ECO:0007669"/>
    <property type="project" value="TreeGrafter"/>
</dbReference>
<dbReference type="InterPro" id="IPR033290">
    <property type="entry name" value="CCDC39"/>
</dbReference>
<keyword evidence="7" id="KW-1185">Reference proteome</keyword>
<gene>
    <name evidence="6" type="ORF">KQX54_001299</name>
</gene>
<reference evidence="6 7" key="1">
    <citation type="journal article" date="2021" name="J. Hered.">
        <title>A chromosome-level genome assembly of the parasitoid wasp, Cotesia glomerata (Hymenoptera: Braconidae).</title>
        <authorList>
            <person name="Pinto B.J."/>
            <person name="Weis J.J."/>
            <person name="Gamble T."/>
            <person name="Ode P.J."/>
            <person name="Paul R."/>
            <person name="Zaspel J.M."/>
        </authorList>
    </citation>
    <scope>NUCLEOTIDE SEQUENCE [LARGE SCALE GENOMIC DNA]</scope>
    <source>
        <strain evidence="6">CgM1</strain>
    </source>
</reference>
<protein>
    <recommendedName>
        <fullName evidence="2">Coiled-coil domain-containing protein 39</fullName>
    </recommendedName>
</protein>
<keyword evidence="3 5" id="KW-0175">Coiled coil</keyword>
<evidence type="ECO:0000313" key="6">
    <source>
        <dbReference type="EMBL" id="KAH0533732.1"/>
    </source>
</evidence>
<dbReference type="GO" id="GO:0060287">
    <property type="term" value="P:epithelial cilium movement involved in determination of left/right asymmetry"/>
    <property type="evidence" value="ECO:0007669"/>
    <property type="project" value="TreeGrafter"/>
</dbReference>
<evidence type="ECO:0000256" key="2">
    <source>
        <dbReference type="ARBA" id="ARBA00016725"/>
    </source>
</evidence>
<feature type="coiled-coil region" evidence="5">
    <location>
        <begin position="278"/>
        <end position="340"/>
    </location>
</feature>
<feature type="coiled-coil region" evidence="5">
    <location>
        <begin position="507"/>
        <end position="548"/>
    </location>
</feature>
<name>A0AAV7HUN2_COTGL</name>
<feature type="coiled-coil region" evidence="5">
    <location>
        <begin position="740"/>
        <end position="777"/>
    </location>
</feature>
<evidence type="ECO:0000256" key="4">
    <source>
        <dbReference type="ARBA" id="ARBA00045182"/>
    </source>
</evidence>
<sequence length="911" mass="106906">MGIFKDFLKDLGWDSGFRIPVANEDNKQLEQEIEKKLKIKNELTTELENNKKRIDSIDQYKRDIKIEHTYNQKLLTAYVAQYEAENHYEKLSEHNEASIEKELCTLEKEKKETGERIAGMKKEIKRLKESLDFSKDIVSLNKTKILQLEEILSRDEENELLLKKVAKFDMKDFKKLDLKRQKLVSELDVYRRSVVRMIDEIYEKEVVLERTAKFYTQALDSRRQLIERWTQSVLILRQRDNDIQKILKEIETLRSAGVEKLTTFNESEEFLETQVNCNRLLEYEIKQVEKIVARARERRMKLDEDVDMLNLEFKTKKRILNELEQQIKNLRIDIKGLRGSIINKKRQIHDSAQRINDMKSSLTEVNTQSVNVEERTKQLEEMIEKEEKRKLSITSEIKRFQVLVRKTMSKISRLEADRKTIELQEQGELKKIEQLTACQVKEEKQLEEKKEDAYKLDILLQNLKIRIGKNNSVVDKEEFERKQNVIEGLQETLNDRKEIAKLLYGQMIKLENEIKKVQGALEMDREKIERVKIKKQNLELLMQGGEKQLKVSVRVNEEKQVAENIMELRVTQAEELMQCTGNRVNNLEQCHVKICAAMKERMTELKILREGLNLKNKVALTECSELRSLINEKQYQTLHLQSRYDNIMATSNVDGTDGILPATTYLKIHNAQYKYELQEQGDKLDATIRKTEQEIKSMENTLKVVNACNDKYKMSLGPVEDDSSKQTIQSEIDQQMCLVAEKLRKKKSQLNLMKNELTLTQENHKKIMDDLKQIKEEKEGRLETVAIIERQTNDQKGRLSRADMRLKKLYKDIQKLCECANDDIIILQEKDISTREIEEQNLLGLQRITEFTIRHVEAEVYVKKLIAAKNIVLPCAQHIKSSPAASLCDSSRSSLSFNQSKKCQRIKVSRT</sequence>
<feature type="coiled-coil region" evidence="5">
    <location>
        <begin position="369"/>
        <end position="396"/>
    </location>
</feature>
<dbReference type="Pfam" id="PF24161">
    <property type="entry name" value="CCDC39"/>
    <property type="match status" value="1"/>
</dbReference>
<dbReference type="Proteomes" id="UP000826195">
    <property type="component" value="Unassembled WGS sequence"/>
</dbReference>
<dbReference type="GO" id="GO:0036159">
    <property type="term" value="P:inner dynein arm assembly"/>
    <property type="evidence" value="ECO:0007669"/>
    <property type="project" value="InterPro"/>
</dbReference>
<dbReference type="PANTHER" id="PTHR18962:SF0">
    <property type="entry name" value="COILED-COIL DOMAIN-CONTAINING PROTEIN 39"/>
    <property type="match status" value="1"/>
</dbReference>